<evidence type="ECO:0000313" key="7">
    <source>
        <dbReference type="EMBL" id="ATX79397.1"/>
    </source>
</evidence>
<comment type="similarity">
    <text evidence="1">Belongs to the HSP15 family.</text>
</comment>
<evidence type="ECO:0000256" key="2">
    <source>
        <dbReference type="ARBA" id="ARBA00022884"/>
    </source>
</evidence>
<dbReference type="Gene3D" id="3.10.290.10">
    <property type="entry name" value="RNA-binding S4 domain"/>
    <property type="match status" value="1"/>
</dbReference>
<organism evidence="7 8">
    <name type="scientific">Mariprofundus aestuarium</name>
    <dbReference type="NCBI Taxonomy" id="1921086"/>
    <lineage>
        <taxon>Bacteria</taxon>
        <taxon>Pseudomonadati</taxon>
        <taxon>Pseudomonadota</taxon>
        <taxon>Candidatius Mariprofundia</taxon>
        <taxon>Mariprofundales</taxon>
        <taxon>Mariprofundaceae</taxon>
        <taxon>Mariprofundus</taxon>
    </lineage>
</organism>
<protein>
    <submittedName>
        <fullName evidence="7">Heat shock protein Hsp15</fullName>
    </submittedName>
</protein>
<sequence length="126" mass="14273">MAVRIDKWLWAARFFKTRGLATEMVGGGHVQMNGERVKASKQVSVGDLLSIVRGDEAFTVTVTGLAEKRGSATIAKTLYEESEESLKARERQKELRRFDAASAPAPRKRPDKKARRQIIRFVRRED</sequence>
<dbReference type="PIRSF" id="PIRSF016821">
    <property type="entry name" value="HSP15"/>
    <property type="match status" value="1"/>
</dbReference>
<dbReference type="Pfam" id="PF01479">
    <property type="entry name" value="S4"/>
    <property type="match status" value="1"/>
</dbReference>
<dbReference type="PROSITE" id="PS50889">
    <property type="entry name" value="S4"/>
    <property type="match status" value="1"/>
</dbReference>
<feature type="domain" description="RNA-binding S4" evidence="6">
    <location>
        <begin position="3"/>
        <end position="65"/>
    </location>
</feature>
<dbReference type="CDD" id="cd00165">
    <property type="entry name" value="S4"/>
    <property type="match status" value="1"/>
</dbReference>
<keyword evidence="2 4" id="KW-0694">RNA-binding</keyword>
<feature type="compositionally biased region" description="Basic residues" evidence="5">
    <location>
        <begin position="106"/>
        <end position="118"/>
    </location>
</feature>
<gene>
    <name evidence="7" type="ORF">Ga0123461_0977</name>
</gene>
<dbReference type="GO" id="GO:0034605">
    <property type="term" value="P:cellular response to heat"/>
    <property type="evidence" value="ECO:0007669"/>
    <property type="project" value="InterPro"/>
</dbReference>
<evidence type="ECO:0000256" key="3">
    <source>
        <dbReference type="ARBA" id="ARBA00023125"/>
    </source>
</evidence>
<keyword evidence="8" id="KW-1185">Reference proteome</keyword>
<evidence type="ECO:0000256" key="1">
    <source>
        <dbReference type="ARBA" id="ARBA00008396"/>
    </source>
</evidence>
<reference evidence="7 8" key="1">
    <citation type="submission" date="2016-12" db="EMBL/GenBank/DDBJ databases">
        <title>Isolation and genomic insights into novel planktonic Zetaproteobacteria from stratified waters of the Chesapeake Bay.</title>
        <authorList>
            <person name="McAllister S.M."/>
            <person name="Kato S."/>
            <person name="Chan C.S."/>
            <person name="Chiu B.K."/>
            <person name="Field E.K."/>
        </authorList>
    </citation>
    <scope>NUCLEOTIDE SEQUENCE [LARGE SCALE GENOMIC DNA]</scope>
    <source>
        <strain evidence="7 8">CP-5</strain>
    </source>
</reference>
<dbReference type="OrthoDB" id="9797176at2"/>
<dbReference type="Proteomes" id="UP000231701">
    <property type="component" value="Chromosome"/>
</dbReference>
<name>A0A2K8KWX3_MARES</name>
<keyword evidence="7" id="KW-0346">Stress response</keyword>
<evidence type="ECO:0000313" key="8">
    <source>
        <dbReference type="Proteomes" id="UP000231701"/>
    </source>
</evidence>
<evidence type="ECO:0000256" key="5">
    <source>
        <dbReference type="SAM" id="MobiDB-lite"/>
    </source>
</evidence>
<dbReference type="GO" id="GO:0003727">
    <property type="term" value="F:single-stranded RNA binding"/>
    <property type="evidence" value="ECO:0007669"/>
    <property type="project" value="InterPro"/>
</dbReference>
<dbReference type="InterPro" id="IPR025708">
    <property type="entry name" value="HSP15"/>
</dbReference>
<dbReference type="InterPro" id="IPR002942">
    <property type="entry name" value="S4_RNA-bd"/>
</dbReference>
<dbReference type="KEGG" id="maes:Ga0123461_0977"/>
<dbReference type="GO" id="GO:0003677">
    <property type="term" value="F:DNA binding"/>
    <property type="evidence" value="ECO:0007669"/>
    <property type="project" value="UniProtKB-KW"/>
</dbReference>
<dbReference type="SMART" id="SM00363">
    <property type="entry name" value="S4"/>
    <property type="match status" value="1"/>
</dbReference>
<evidence type="ECO:0000256" key="4">
    <source>
        <dbReference type="PROSITE-ProRule" id="PRU00182"/>
    </source>
</evidence>
<dbReference type="GO" id="GO:0043023">
    <property type="term" value="F:ribosomal large subunit binding"/>
    <property type="evidence" value="ECO:0007669"/>
    <property type="project" value="InterPro"/>
</dbReference>
<proteinExistence type="inferred from homology"/>
<keyword evidence="3" id="KW-0238">DNA-binding</keyword>
<accession>A0A2K8KWX3</accession>
<dbReference type="SUPFAM" id="SSF55174">
    <property type="entry name" value="Alpha-L RNA-binding motif"/>
    <property type="match status" value="1"/>
</dbReference>
<dbReference type="EMBL" id="CP018799">
    <property type="protein sequence ID" value="ATX79397.1"/>
    <property type="molecule type" value="Genomic_DNA"/>
</dbReference>
<evidence type="ECO:0000259" key="6">
    <source>
        <dbReference type="SMART" id="SM00363"/>
    </source>
</evidence>
<feature type="region of interest" description="Disordered" evidence="5">
    <location>
        <begin position="90"/>
        <end position="126"/>
    </location>
</feature>
<dbReference type="AlphaFoldDB" id="A0A2K8KWX3"/>
<dbReference type="RefSeq" id="WP_100277295.1">
    <property type="nucleotide sequence ID" value="NZ_CP018799.1"/>
</dbReference>
<dbReference type="InterPro" id="IPR036986">
    <property type="entry name" value="S4_RNA-bd_sf"/>
</dbReference>
<feature type="compositionally biased region" description="Basic and acidic residues" evidence="5">
    <location>
        <begin position="90"/>
        <end position="99"/>
    </location>
</feature>